<dbReference type="GO" id="GO:0016491">
    <property type="term" value="F:oxidoreductase activity"/>
    <property type="evidence" value="ECO:0007669"/>
    <property type="project" value="UniProtKB-KW"/>
</dbReference>
<dbReference type="FunFam" id="3.40.50.720:FF:000173">
    <property type="entry name" value="3-oxoacyl-[acyl-carrier protein] reductase"/>
    <property type="match status" value="1"/>
</dbReference>
<dbReference type="PANTHER" id="PTHR43669:SF14">
    <property type="entry name" value="OXIDOREDUCTASE"/>
    <property type="match status" value="1"/>
</dbReference>
<evidence type="ECO:0000259" key="3">
    <source>
        <dbReference type="SMART" id="SM00822"/>
    </source>
</evidence>
<dbReference type="InterPro" id="IPR036291">
    <property type="entry name" value="NAD(P)-bd_dom_sf"/>
</dbReference>
<dbReference type="InterPro" id="IPR057326">
    <property type="entry name" value="KR_dom"/>
</dbReference>
<evidence type="ECO:0000256" key="1">
    <source>
        <dbReference type="ARBA" id="ARBA00006484"/>
    </source>
</evidence>
<comment type="caution">
    <text evidence="4">The sequence shown here is derived from an EMBL/GenBank/DDBJ whole genome shotgun (WGS) entry which is preliminary data.</text>
</comment>
<dbReference type="RefSeq" id="WP_271166772.1">
    <property type="nucleotide sequence ID" value="NZ_BSFI01000001.1"/>
</dbReference>
<dbReference type="Proteomes" id="UP001143372">
    <property type="component" value="Unassembled WGS sequence"/>
</dbReference>
<dbReference type="CDD" id="cd05358">
    <property type="entry name" value="GlcDH_SDR_c"/>
    <property type="match status" value="1"/>
</dbReference>
<proteinExistence type="inferred from homology"/>
<protein>
    <submittedName>
        <fullName evidence="4">Glucose-1-dehydrogenase</fullName>
    </submittedName>
</protein>
<feature type="domain" description="Ketoreductase" evidence="3">
    <location>
        <begin position="8"/>
        <end position="195"/>
    </location>
</feature>
<dbReference type="InterPro" id="IPR020904">
    <property type="entry name" value="Sc_DH/Rdtase_CS"/>
</dbReference>
<keyword evidence="2" id="KW-0560">Oxidoreductase</keyword>
<gene>
    <name evidence="4" type="ORF">GCM10008179_01470</name>
</gene>
<dbReference type="PANTHER" id="PTHR43669">
    <property type="entry name" value="5-KETO-D-GLUCONATE 5-REDUCTASE"/>
    <property type="match status" value="1"/>
</dbReference>
<comment type="similarity">
    <text evidence="1">Belongs to the short-chain dehydrogenases/reductases (SDR) family.</text>
</comment>
<accession>A0A9W6IZH5</accession>
<keyword evidence="5" id="KW-1185">Reference proteome</keyword>
<dbReference type="SMART" id="SM00822">
    <property type="entry name" value="PKS_KR"/>
    <property type="match status" value="1"/>
</dbReference>
<dbReference type="PROSITE" id="PS00061">
    <property type="entry name" value="ADH_SHORT"/>
    <property type="match status" value="1"/>
</dbReference>
<evidence type="ECO:0000313" key="5">
    <source>
        <dbReference type="Proteomes" id="UP001143372"/>
    </source>
</evidence>
<dbReference type="Gene3D" id="3.40.50.720">
    <property type="entry name" value="NAD(P)-binding Rossmann-like Domain"/>
    <property type="match status" value="1"/>
</dbReference>
<dbReference type="AlphaFoldDB" id="A0A9W6IZH5"/>
<evidence type="ECO:0000256" key="2">
    <source>
        <dbReference type="ARBA" id="ARBA00023002"/>
    </source>
</evidence>
<dbReference type="PRINTS" id="PR00080">
    <property type="entry name" value="SDRFAMILY"/>
</dbReference>
<sequence>MRISLDGQTALVTGASSGIGRAVAEGMAAAGAKVVVNYHSQPDAADEVVAAIEEAGGEAFAVGADVSDESELQAMFAACVERYGAIDVVVANAGMQKDSAAAEMTLDDWRAVIDVNLTGQFLCARAAIRQFRGQGRRDVSRALGKLICMSSVHEVIPWAGHVNYAASKGGIAMMMKTLAQEVAEEGIRVNGIAPGAIRTAINEEETQGDAAKQLLKLIPYGRIGVAEDVANAAVWLASDLADYVVGATIFVDGGMALYPEFRGNG</sequence>
<reference evidence="4" key="2">
    <citation type="submission" date="2023-01" db="EMBL/GenBank/DDBJ databases">
        <authorList>
            <person name="Sun Q."/>
            <person name="Evtushenko L."/>
        </authorList>
    </citation>
    <scope>NUCLEOTIDE SEQUENCE</scope>
    <source>
        <strain evidence="4">VKM B-2347</strain>
    </source>
</reference>
<dbReference type="NCBIfam" id="NF005559">
    <property type="entry name" value="PRK07231.1"/>
    <property type="match status" value="1"/>
</dbReference>
<dbReference type="PRINTS" id="PR00081">
    <property type="entry name" value="GDHRDH"/>
</dbReference>
<organism evidence="4 5">
    <name type="scientific">Hansschlegelia plantiphila</name>
    <dbReference type="NCBI Taxonomy" id="374655"/>
    <lineage>
        <taxon>Bacteria</taxon>
        <taxon>Pseudomonadati</taxon>
        <taxon>Pseudomonadota</taxon>
        <taxon>Alphaproteobacteria</taxon>
        <taxon>Hyphomicrobiales</taxon>
        <taxon>Methylopilaceae</taxon>
        <taxon>Hansschlegelia</taxon>
    </lineage>
</organism>
<dbReference type="SUPFAM" id="SSF51735">
    <property type="entry name" value="NAD(P)-binding Rossmann-fold domains"/>
    <property type="match status" value="1"/>
</dbReference>
<name>A0A9W6IZH5_9HYPH</name>
<evidence type="ECO:0000313" key="4">
    <source>
        <dbReference type="EMBL" id="GLK66509.1"/>
    </source>
</evidence>
<reference evidence="4" key="1">
    <citation type="journal article" date="2014" name="Int. J. Syst. Evol. Microbiol.">
        <title>Complete genome sequence of Corynebacterium casei LMG S-19264T (=DSM 44701T), isolated from a smear-ripened cheese.</title>
        <authorList>
            <consortium name="US DOE Joint Genome Institute (JGI-PGF)"/>
            <person name="Walter F."/>
            <person name="Albersmeier A."/>
            <person name="Kalinowski J."/>
            <person name="Ruckert C."/>
        </authorList>
    </citation>
    <scope>NUCLEOTIDE SEQUENCE</scope>
    <source>
        <strain evidence="4">VKM B-2347</strain>
    </source>
</reference>
<dbReference type="Pfam" id="PF13561">
    <property type="entry name" value="adh_short_C2"/>
    <property type="match status" value="1"/>
</dbReference>
<dbReference type="InterPro" id="IPR002347">
    <property type="entry name" value="SDR_fam"/>
</dbReference>
<dbReference type="EMBL" id="BSFI01000001">
    <property type="protein sequence ID" value="GLK66509.1"/>
    <property type="molecule type" value="Genomic_DNA"/>
</dbReference>